<name>A0A2T0T491_9PSEU</name>
<dbReference type="InterPro" id="IPR036850">
    <property type="entry name" value="NDK-like_dom_sf"/>
</dbReference>
<evidence type="ECO:0000313" key="2">
    <source>
        <dbReference type="Proteomes" id="UP000239494"/>
    </source>
</evidence>
<accession>A0A2T0T491</accession>
<dbReference type="SUPFAM" id="SSF54919">
    <property type="entry name" value="Nucleoside diphosphate kinase, NDK"/>
    <property type="match status" value="1"/>
</dbReference>
<organism evidence="1 2">
    <name type="scientific">Umezawaea tangerina</name>
    <dbReference type="NCBI Taxonomy" id="84725"/>
    <lineage>
        <taxon>Bacteria</taxon>
        <taxon>Bacillati</taxon>
        <taxon>Actinomycetota</taxon>
        <taxon>Actinomycetes</taxon>
        <taxon>Pseudonocardiales</taxon>
        <taxon>Pseudonocardiaceae</taxon>
        <taxon>Umezawaea</taxon>
    </lineage>
</organism>
<evidence type="ECO:0000313" key="1">
    <source>
        <dbReference type="EMBL" id="PRY40482.1"/>
    </source>
</evidence>
<comment type="caution">
    <text evidence="1">The sequence shown here is derived from an EMBL/GenBank/DDBJ whole genome shotgun (WGS) entry which is preliminary data.</text>
</comment>
<reference evidence="1 2" key="1">
    <citation type="submission" date="2018-03" db="EMBL/GenBank/DDBJ databases">
        <title>Genomic Encyclopedia of Archaeal and Bacterial Type Strains, Phase II (KMG-II): from individual species to whole genera.</title>
        <authorList>
            <person name="Goeker M."/>
        </authorList>
    </citation>
    <scope>NUCLEOTIDE SEQUENCE [LARGE SCALE GENOMIC DNA]</scope>
    <source>
        <strain evidence="1 2">DSM 44720</strain>
    </source>
</reference>
<dbReference type="RefSeq" id="WP_106189032.1">
    <property type="nucleotide sequence ID" value="NZ_PVTF01000006.1"/>
</dbReference>
<dbReference type="AlphaFoldDB" id="A0A2T0T491"/>
<keyword evidence="2" id="KW-1185">Reference proteome</keyword>
<dbReference type="Proteomes" id="UP000239494">
    <property type="component" value="Unassembled WGS sequence"/>
</dbReference>
<gene>
    <name evidence="1" type="ORF">CLV43_106218</name>
</gene>
<protein>
    <submittedName>
        <fullName evidence="1">Uncharacterized protein</fullName>
    </submittedName>
</protein>
<proteinExistence type="predicted"/>
<sequence>MPQKREPARPVVRIKGTVDAELLSAWLTDVAGAVEVEVRGLVTTVRGLDLDLDLDLDPSTASHVEPTWWAASVLRRALRTVVDAGDCGSPGLENVLAGGTWAHPRARRGPADVAGIMLVKPGMRAGPSALREIGRRLAECGYRAERARAVSAEEIGRENLAVQHHGAHAELAISGRMSPLERIAYLTIYDKPSFVERFGVTAAEVDVFPAQVVLEKMGVPAETLTRWSVRDTARHNLDSGEVDGPNGIGDCLFVNVFQDPGHHGGQPFAVLNPHLPGVLAEFTAGNGAIAIQISTASDHALPWWRMRREFCGVTDPREALPGSVRGDALAGLLDLSGVDGRPVRRINNGVHLSNGAVEALRDGWTWLRQAPDDTVAGHLLAAAGVSPWSAVTKPFVVIGRARRVAQEITDGLDAEGVAPLLSGVTMLEHADDWDDSDAVELVDAVWAATTSVRQDRATRAIALVRDAGVLVIVSDDENTNTEFGSTPSWERVVRCSAAEVLSTLVSLSGDHGATVDSVLPLWDPEQVVATAVRTASA</sequence>
<dbReference type="EMBL" id="PVTF01000006">
    <property type="protein sequence ID" value="PRY40482.1"/>
    <property type="molecule type" value="Genomic_DNA"/>
</dbReference>